<accession>A0A7E5VUC0</accession>
<dbReference type="KEGG" id="tnl:113496455"/>
<name>A0A7E5VUC0_TRINI</name>
<dbReference type="RefSeq" id="XP_026731862.1">
    <property type="nucleotide sequence ID" value="XM_026876061.1"/>
</dbReference>
<dbReference type="Proteomes" id="UP000322000">
    <property type="component" value="Chromosome 1"/>
</dbReference>
<dbReference type="InParanoid" id="A0A7E5VUC0"/>
<reference evidence="2" key="1">
    <citation type="submission" date="2025-08" db="UniProtKB">
        <authorList>
            <consortium name="RefSeq"/>
        </authorList>
    </citation>
    <scope>IDENTIFICATION</scope>
</reference>
<dbReference type="AlphaFoldDB" id="A0A7E5VUC0"/>
<dbReference type="GeneID" id="113496455"/>
<dbReference type="OrthoDB" id="7411121at2759"/>
<gene>
    <name evidence="2" type="primary">LOC113496455</name>
</gene>
<sequence>PVVNMYYILLTEMETTAFTSCKIQGLQSEELNSLKQEFNNLGLTNSNTENFFEVDTPAIRVLNLLADKYYYRVSSQSMAMEKTNIGGRTIQIQKLVWTLNKK</sequence>
<evidence type="ECO:0000313" key="1">
    <source>
        <dbReference type="Proteomes" id="UP000322000"/>
    </source>
</evidence>
<organism evidence="1 2">
    <name type="scientific">Trichoplusia ni</name>
    <name type="common">Cabbage looper</name>
    <dbReference type="NCBI Taxonomy" id="7111"/>
    <lineage>
        <taxon>Eukaryota</taxon>
        <taxon>Metazoa</taxon>
        <taxon>Ecdysozoa</taxon>
        <taxon>Arthropoda</taxon>
        <taxon>Hexapoda</taxon>
        <taxon>Insecta</taxon>
        <taxon>Pterygota</taxon>
        <taxon>Neoptera</taxon>
        <taxon>Endopterygota</taxon>
        <taxon>Lepidoptera</taxon>
        <taxon>Glossata</taxon>
        <taxon>Ditrysia</taxon>
        <taxon>Noctuoidea</taxon>
        <taxon>Noctuidae</taxon>
        <taxon>Plusiinae</taxon>
        <taxon>Trichoplusia</taxon>
    </lineage>
</organism>
<keyword evidence="1" id="KW-1185">Reference proteome</keyword>
<evidence type="ECO:0000313" key="2">
    <source>
        <dbReference type="RefSeq" id="XP_026731862.1"/>
    </source>
</evidence>
<protein>
    <submittedName>
        <fullName evidence="2">Uncharacterized protein LOC113496455</fullName>
    </submittedName>
</protein>
<feature type="non-terminal residue" evidence="2">
    <location>
        <position position="1"/>
    </location>
</feature>
<proteinExistence type="predicted"/>